<keyword evidence="3" id="KW-1185">Reference proteome</keyword>
<organism evidence="2 3">
    <name type="scientific">Penicillium brevicompactum</name>
    <dbReference type="NCBI Taxonomy" id="5074"/>
    <lineage>
        <taxon>Eukaryota</taxon>
        <taxon>Fungi</taxon>
        <taxon>Dikarya</taxon>
        <taxon>Ascomycota</taxon>
        <taxon>Pezizomycotina</taxon>
        <taxon>Eurotiomycetes</taxon>
        <taxon>Eurotiomycetidae</taxon>
        <taxon>Eurotiales</taxon>
        <taxon>Aspergillaceae</taxon>
        <taxon>Penicillium</taxon>
    </lineage>
</organism>
<proteinExistence type="predicted"/>
<name>A0A9W9S065_PENBR</name>
<feature type="region of interest" description="Disordered" evidence="1">
    <location>
        <begin position="1"/>
        <end position="166"/>
    </location>
</feature>
<reference evidence="2" key="2">
    <citation type="journal article" date="2023" name="IMA Fungus">
        <title>Comparative genomic study of the Penicillium genus elucidates a diverse pangenome and 15 lateral gene transfer events.</title>
        <authorList>
            <person name="Petersen C."/>
            <person name="Sorensen T."/>
            <person name="Nielsen M.R."/>
            <person name="Sondergaard T.E."/>
            <person name="Sorensen J.L."/>
            <person name="Fitzpatrick D.A."/>
            <person name="Frisvad J.C."/>
            <person name="Nielsen K.L."/>
        </authorList>
    </citation>
    <scope>NUCLEOTIDE SEQUENCE</scope>
    <source>
        <strain evidence="2">IBT 35675</strain>
    </source>
</reference>
<accession>A0A9W9S065</accession>
<feature type="compositionally biased region" description="Pro residues" evidence="1">
    <location>
        <begin position="19"/>
        <end position="29"/>
    </location>
</feature>
<dbReference type="Proteomes" id="UP001148299">
    <property type="component" value="Unassembled WGS sequence"/>
</dbReference>
<dbReference type="EMBL" id="JAPZBR010000001">
    <property type="protein sequence ID" value="KAJ5367093.1"/>
    <property type="molecule type" value="Genomic_DNA"/>
</dbReference>
<feature type="compositionally biased region" description="Acidic residues" evidence="1">
    <location>
        <begin position="127"/>
        <end position="137"/>
    </location>
</feature>
<comment type="caution">
    <text evidence="2">The sequence shown here is derived from an EMBL/GenBank/DDBJ whole genome shotgun (WGS) entry which is preliminary data.</text>
</comment>
<reference evidence="2" key="1">
    <citation type="submission" date="2022-12" db="EMBL/GenBank/DDBJ databases">
        <authorList>
            <person name="Petersen C."/>
        </authorList>
    </citation>
    <scope>NUCLEOTIDE SEQUENCE</scope>
    <source>
        <strain evidence="2">IBT 35675</strain>
    </source>
</reference>
<protein>
    <submittedName>
        <fullName evidence="2">Uncharacterized protein</fullName>
    </submittedName>
</protein>
<dbReference type="AlphaFoldDB" id="A0A9W9S065"/>
<evidence type="ECO:0000313" key="3">
    <source>
        <dbReference type="Proteomes" id="UP001148299"/>
    </source>
</evidence>
<sequence length="329" mass="34763">MSEKPNMRGNPKTQSSKPDPAPAPSPSPASTPSLATRIQSSATALAKSTLQPGSDLNNTLTSNNKSGPSASASIPTPSDNAPQLGSRSGSSASTGPRESFRTSNSTIPVPDGDFQQFQEEPRLDSEILGDDYTDGVEQENGKGKGKARLESAWQDPNQMNGQSAPAPESAFASELQIHQNNLQTPEDGSAVLALLSTSFEEDPSTIPDTELDPAPLPLSAREREALDSYRISSSGPRLTSSSLVPDIDTFLSQGYNEGLGSGMTGSALRDEVLAQLPGAGDWIGVQERYHDEVWGFLEPVLEAARVEIERGREGVEMGVEMGRGRLLGG</sequence>
<gene>
    <name evidence="2" type="ORF">N7541_001034</name>
</gene>
<feature type="compositionally biased region" description="Polar residues" evidence="1">
    <location>
        <begin position="36"/>
        <end position="107"/>
    </location>
</feature>
<evidence type="ECO:0000256" key="1">
    <source>
        <dbReference type="SAM" id="MobiDB-lite"/>
    </source>
</evidence>
<evidence type="ECO:0000313" key="2">
    <source>
        <dbReference type="EMBL" id="KAJ5367093.1"/>
    </source>
</evidence>